<dbReference type="STRING" id="1122973.GCA_000379925_00700"/>
<dbReference type="OrthoDB" id="9982660at2"/>
<evidence type="ECO:0000313" key="1">
    <source>
        <dbReference type="EMBL" id="TFH97255.1"/>
    </source>
</evidence>
<dbReference type="AlphaFoldDB" id="A0A4Y8WTE1"/>
<dbReference type="InterPro" id="IPR007922">
    <property type="entry name" value="DciA-like"/>
</dbReference>
<reference evidence="1 2" key="1">
    <citation type="submission" date="2019-03" db="EMBL/GenBank/DDBJ databases">
        <title>Porphyromonas levii Isolated from the Uterus of Dairy Cows.</title>
        <authorList>
            <person name="Francis A.M."/>
        </authorList>
    </citation>
    <scope>NUCLEOTIDE SEQUENCE [LARGE SCALE GENOMIC DNA]</scope>
    <source>
        <strain evidence="1 2">AF5678</strain>
    </source>
</reference>
<accession>A0A4Y8WTE1</accession>
<evidence type="ECO:0000313" key="2">
    <source>
        <dbReference type="Proteomes" id="UP000297225"/>
    </source>
</evidence>
<comment type="caution">
    <text evidence="1">The sequence shown here is derived from an EMBL/GenBank/DDBJ whole genome shotgun (WGS) entry which is preliminary data.</text>
</comment>
<sequence length="109" mass="12717">MVLLLILRTMRHYKTEKIGSLLQKKRYELDVLKLVKQYKELSTAWANIPDPTLQKIKVNHQITQDNTLQIVCPSSVALTYVRQRRDIIESSLRGFMSAHLIKSLEIIIK</sequence>
<keyword evidence="2" id="KW-1185">Reference proteome</keyword>
<protein>
    <submittedName>
        <fullName evidence="1">DUF721 domain-containing protein</fullName>
    </submittedName>
</protein>
<organism evidence="1 2">
    <name type="scientific">Porphyromonas levii</name>
    <dbReference type="NCBI Taxonomy" id="28114"/>
    <lineage>
        <taxon>Bacteria</taxon>
        <taxon>Pseudomonadati</taxon>
        <taxon>Bacteroidota</taxon>
        <taxon>Bacteroidia</taxon>
        <taxon>Bacteroidales</taxon>
        <taxon>Porphyromonadaceae</taxon>
        <taxon>Porphyromonas</taxon>
    </lineage>
</organism>
<dbReference type="Proteomes" id="UP000297225">
    <property type="component" value="Unassembled WGS sequence"/>
</dbReference>
<proteinExistence type="predicted"/>
<gene>
    <name evidence="1" type="ORF">E4P47_00780</name>
</gene>
<dbReference type="EMBL" id="SPNC01000005">
    <property type="protein sequence ID" value="TFH97255.1"/>
    <property type="molecule type" value="Genomic_DNA"/>
</dbReference>
<name>A0A4Y8WTE1_9PORP</name>
<dbReference type="Pfam" id="PF05258">
    <property type="entry name" value="DciA"/>
    <property type="match status" value="1"/>
</dbReference>